<keyword evidence="3" id="KW-1185">Reference proteome</keyword>
<dbReference type="EMBL" id="KV722606">
    <property type="protein sequence ID" value="OCH85133.1"/>
    <property type="molecule type" value="Genomic_DNA"/>
</dbReference>
<dbReference type="Gene3D" id="2.60.120.260">
    <property type="entry name" value="Galactose-binding domain-like"/>
    <property type="match status" value="2"/>
</dbReference>
<keyword evidence="1" id="KW-0812">Transmembrane</keyword>
<dbReference type="OrthoDB" id="2576334at2759"/>
<evidence type="ECO:0008006" key="4">
    <source>
        <dbReference type="Google" id="ProtNLM"/>
    </source>
</evidence>
<keyword evidence="1" id="KW-0472">Membrane</keyword>
<protein>
    <recommendedName>
        <fullName evidence="4">Transmembrane protein</fullName>
    </recommendedName>
</protein>
<feature type="transmembrane region" description="Helical" evidence="1">
    <location>
        <begin position="276"/>
        <end position="297"/>
    </location>
</feature>
<dbReference type="AlphaFoldDB" id="A0A8E2AJ35"/>
<sequence length="348" mass="36421">MATGVLSNVLNNSSPMFQYTPTGDLSSGFSQLGWQVNNTEDSLLYFTSRPGASVALSFFGTNVVLYGTATQPFSVVFDEQLSSSSTSSGGILFSSGNVPQDMHTVNLTVGETNTSDEEIVFEGASISAEYTINQTLPSGSVTYIPSPEDDTLVYTGNWTMNPNGTAQTSSVGSTVSLNFSGFSVAVNGPIGIHGVAGFYGVLLDQSNGSIGWTDPVSVSSTQLFYEAGLDATRNHTLDIVYIGGSPFAFDSIVVFRPGPSSTSSGSSGGHSKVVKIVVPIVACVAALLILAATLWVCKRQRQRRHTGALSGPFGARIARTFGRSGGDALPLNDLLPRADIKPVEDGQS</sequence>
<accession>A0A8E2AJ35</accession>
<reference evidence="2 3" key="1">
    <citation type="submission" date="2016-07" db="EMBL/GenBank/DDBJ databases">
        <title>Draft genome of the white-rot fungus Obba rivulosa 3A-2.</title>
        <authorList>
            <consortium name="DOE Joint Genome Institute"/>
            <person name="Miettinen O."/>
            <person name="Riley R."/>
            <person name="Acob R."/>
            <person name="Barry K."/>
            <person name="Cullen D."/>
            <person name="De Vries R."/>
            <person name="Hainaut M."/>
            <person name="Hatakka A."/>
            <person name="Henrissat B."/>
            <person name="Hilden K."/>
            <person name="Kuo R."/>
            <person name="Labutti K."/>
            <person name="Lipzen A."/>
            <person name="Makela M.R."/>
            <person name="Sandor L."/>
            <person name="Spatafora J.W."/>
            <person name="Grigoriev I.V."/>
            <person name="Hibbett D.S."/>
        </authorList>
    </citation>
    <scope>NUCLEOTIDE SEQUENCE [LARGE SCALE GENOMIC DNA]</scope>
    <source>
        <strain evidence="2 3">3A-2</strain>
    </source>
</reference>
<evidence type="ECO:0000313" key="2">
    <source>
        <dbReference type="EMBL" id="OCH85133.1"/>
    </source>
</evidence>
<keyword evidence="1" id="KW-1133">Transmembrane helix</keyword>
<organism evidence="2 3">
    <name type="scientific">Obba rivulosa</name>
    <dbReference type="NCBI Taxonomy" id="1052685"/>
    <lineage>
        <taxon>Eukaryota</taxon>
        <taxon>Fungi</taxon>
        <taxon>Dikarya</taxon>
        <taxon>Basidiomycota</taxon>
        <taxon>Agaricomycotina</taxon>
        <taxon>Agaricomycetes</taxon>
        <taxon>Polyporales</taxon>
        <taxon>Gelatoporiaceae</taxon>
        <taxon>Obba</taxon>
    </lineage>
</organism>
<name>A0A8E2AJ35_9APHY</name>
<proteinExistence type="predicted"/>
<dbReference type="Proteomes" id="UP000250043">
    <property type="component" value="Unassembled WGS sequence"/>
</dbReference>
<evidence type="ECO:0000256" key="1">
    <source>
        <dbReference type="SAM" id="Phobius"/>
    </source>
</evidence>
<gene>
    <name evidence="2" type="ORF">OBBRIDRAFT_839181</name>
</gene>
<evidence type="ECO:0000313" key="3">
    <source>
        <dbReference type="Proteomes" id="UP000250043"/>
    </source>
</evidence>